<dbReference type="InterPro" id="IPR018649">
    <property type="entry name" value="SHOCT"/>
</dbReference>
<name>A0ABV5V3H8_9MICO</name>
<reference evidence="3 4" key="1">
    <citation type="submission" date="2024-09" db="EMBL/GenBank/DDBJ databases">
        <authorList>
            <person name="Sun Q."/>
            <person name="Mori K."/>
        </authorList>
    </citation>
    <scope>NUCLEOTIDE SEQUENCE [LARGE SCALE GENOMIC DNA]</scope>
    <source>
        <strain evidence="3 4">JCM 12763</strain>
    </source>
</reference>
<dbReference type="Pfam" id="PF09851">
    <property type="entry name" value="SHOCT"/>
    <property type="match status" value="1"/>
</dbReference>
<accession>A0ABV5V3H8</accession>
<evidence type="ECO:0000256" key="1">
    <source>
        <dbReference type="SAM" id="MobiDB-lite"/>
    </source>
</evidence>
<organism evidence="3 4">
    <name type="scientific">Ornithinimicrobium kibberense</name>
    <dbReference type="NCBI Taxonomy" id="282060"/>
    <lineage>
        <taxon>Bacteria</taxon>
        <taxon>Bacillati</taxon>
        <taxon>Actinomycetota</taxon>
        <taxon>Actinomycetes</taxon>
        <taxon>Micrococcales</taxon>
        <taxon>Ornithinimicrobiaceae</taxon>
        <taxon>Ornithinimicrobium</taxon>
    </lineage>
</organism>
<gene>
    <name evidence="3" type="ORF">ACFFN0_09840</name>
</gene>
<dbReference type="Proteomes" id="UP001589613">
    <property type="component" value="Unassembled WGS sequence"/>
</dbReference>
<evidence type="ECO:0000313" key="3">
    <source>
        <dbReference type="EMBL" id="MFB9732344.1"/>
    </source>
</evidence>
<evidence type="ECO:0000313" key="4">
    <source>
        <dbReference type="Proteomes" id="UP001589613"/>
    </source>
</evidence>
<protein>
    <submittedName>
        <fullName evidence="3">SHOCT domain-containing protein</fullName>
    </submittedName>
</protein>
<feature type="domain" description="SHOCT" evidence="2">
    <location>
        <begin position="180"/>
        <end position="204"/>
    </location>
</feature>
<comment type="caution">
    <text evidence="3">The sequence shown here is derived from an EMBL/GenBank/DDBJ whole genome shotgun (WGS) entry which is preliminary data.</text>
</comment>
<proteinExistence type="predicted"/>
<evidence type="ECO:0000259" key="2">
    <source>
        <dbReference type="Pfam" id="PF09851"/>
    </source>
</evidence>
<keyword evidence="4" id="KW-1185">Reference proteome</keyword>
<feature type="region of interest" description="Disordered" evidence="1">
    <location>
        <begin position="144"/>
        <end position="172"/>
    </location>
</feature>
<feature type="compositionally biased region" description="Basic and acidic residues" evidence="1">
    <location>
        <begin position="149"/>
        <end position="158"/>
    </location>
</feature>
<sequence>MREQTSGWPVEDTAYVDPKVRWLLPVARQSLRLNLLPGEAVLGMFPVTRFRRSVALLVVTDRRLLTLGDQHVGMPVVDEVDRARATDVHIEREKVFSAGLVTAVTDEGEVNLGTLTYNGQTFNRLEEVLARTGPGGMPLIPVGAPPVGGHDRGRRPPEDDVPWPGSPPVRSDHPLVVHLTALADLHERGALTDEEFAAAKARLLADPEG</sequence>
<dbReference type="EMBL" id="JBHMAX010000017">
    <property type="protein sequence ID" value="MFB9732344.1"/>
    <property type="molecule type" value="Genomic_DNA"/>
</dbReference>
<dbReference type="RefSeq" id="WP_238330421.1">
    <property type="nucleotide sequence ID" value="NZ_JBHMAX010000017.1"/>
</dbReference>